<dbReference type="InterPro" id="IPR004499">
    <property type="entry name" value="Pro-tRNA-ligase_IIa_arc-type"/>
</dbReference>
<name>A0AAW6YLJ2_9STRE</name>
<evidence type="ECO:0000313" key="2">
    <source>
        <dbReference type="Proteomes" id="UP001237917"/>
    </source>
</evidence>
<dbReference type="GO" id="GO:0006433">
    <property type="term" value="P:prolyl-tRNA aminoacylation"/>
    <property type="evidence" value="ECO:0007669"/>
    <property type="project" value="InterPro"/>
</dbReference>
<dbReference type="Gene3D" id="3.30.930.10">
    <property type="entry name" value="Bira Bifunctional Protein, Domain 2"/>
    <property type="match status" value="1"/>
</dbReference>
<dbReference type="SUPFAM" id="SSF55681">
    <property type="entry name" value="Class II aaRS and biotin synthetases"/>
    <property type="match status" value="1"/>
</dbReference>
<feature type="non-terminal residue" evidence="1">
    <location>
        <position position="83"/>
    </location>
</feature>
<dbReference type="GO" id="GO:0140096">
    <property type="term" value="F:catalytic activity, acting on a protein"/>
    <property type="evidence" value="ECO:0007669"/>
    <property type="project" value="UniProtKB-ARBA"/>
</dbReference>
<dbReference type="Proteomes" id="UP001237917">
    <property type="component" value="Unassembled WGS sequence"/>
</dbReference>
<proteinExistence type="predicted"/>
<evidence type="ECO:0000313" key="1">
    <source>
        <dbReference type="EMBL" id="MDK7294330.1"/>
    </source>
</evidence>
<keyword evidence="1" id="KW-0436">Ligase</keyword>
<dbReference type="EMBL" id="JASOPU010000422">
    <property type="protein sequence ID" value="MDK7294330.1"/>
    <property type="molecule type" value="Genomic_DNA"/>
</dbReference>
<dbReference type="GO" id="GO:0016740">
    <property type="term" value="F:transferase activity"/>
    <property type="evidence" value="ECO:0007669"/>
    <property type="project" value="UniProtKB-ARBA"/>
</dbReference>
<feature type="non-terminal residue" evidence="1">
    <location>
        <position position="1"/>
    </location>
</feature>
<dbReference type="GO" id="GO:0017101">
    <property type="term" value="C:aminoacyl-tRNA synthetase multienzyme complex"/>
    <property type="evidence" value="ECO:0007669"/>
    <property type="project" value="TreeGrafter"/>
</dbReference>
<dbReference type="GO" id="GO:0004827">
    <property type="term" value="F:proline-tRNA ligase activity"/>
    <property type="evidence" value="ECO:0007669"/>
    <property type="project" value="UniProtKB-EC"/>
</dbReference>
<dbReference type="AlphaFoldDB" id="A0AAW6YLJ2"/>
<organism evidence="1 2">
    <name type="scientific">Streptococcus pasteurianus</name>
    <dbReference type="NCBI Taxonomy" id="197614"/>
    <lineage>
        <taxon>Bacteria</taxon>
        <taxon>Bacillati</taxon>
        <taxon>Bacillota</taxon>
        <taxon>Bacilli</taxon>
        <taxon>Lactobacillales</taxon>
        <taxon>Streptococcaceae</taxon>
        <taxon>Streptococcus</taxon>
    </lineage>
</organism>
<protein>
    <submittedName>
        <fullName evidence="1">Proline--tRNA ligase</fullName>
        <ecNumber evidence="1">6.1.1.15</ecNumber>
    </submittedName>
</protein>
<dbReference type="InterPro" id="IPR045864">
    <property type="entry name" value="aa-tRNA-synth_II/BPL/LPL"/>
</dbReference>
<dbReference type="EC" id="6.1.1.15" evidence="1"/>
<accession>A0AAW6YLJ2</accession>
<reference evidence="1" key="1">
    <citation type="submission" date="2023-05" db="EMBL/GenBank/DDBJ databases">
        <title>Cataloging the Phylogenetic Diversity of Human Bladder Bacteria.</title>
        <authorList>
            <person name="Du J."/>
        </authorList>
    </citation>
    <scope>NUCLEOTIDE SEQUENCE</scope>
    <source>
        <strain evidence="1">UMB0765</strain>
    </source>
</reference>
<gene>
    <name evidence="1" type="ORF">QP487_13010</name>
</gene>
<dbReference type="PANTHER" id="PTHR43382:SF2">
    <property type="entry name" value="BIFUNCTIONAL GLUTAMATE_PROLINE--TRNA LIGASE"/>
    <property type="match status" value="1"/>
</dbReference>
<sequence>FSKWYLQSIQKADLFAYGPVRGTMVFKPNGYVLWEKIKTEFDKKFKASGVKNCYFPMLIPESFFKKEADHVEGFAPELPWVTR</sequence>
<dbReference type="GO" id="GO:0005524">
    <property type="term" value="F:ATP binding"/>
    <property type="evidence" value="ECO:0007669"/>
    <property type="project" value="InterPro"/>
</dbReference>
<dbReference type="PANTHER" id="PTHR43382">
    <property type="entry name" value="PROLYL-TRNA SYNTHETASE"/>
    <property type="match status" value="1"/>
</dbReference>
<dbReference type="GO" id="GO:0005737">
    <property type="term" value="C:cytoplasm"/>
    <property type="evidence" value="ECO:0007669"/>
    <property type="project" value="InterPro"/>
</dbReference>
<comment type="caution">
    <text evidence="1">The sequence shown here is derived from an EMBL/GenBank/DDBJ whole genome shotgun (WGS) entry which is preliminary data.</text>
</comment>